<proteinExistence type="predicted"/>
<comment type="caution">
    <text evidence="1">The sequence shown here is derived from an EMBL/GenBank/DDBJ whole genome shotgun (WGS) entry which is preliminary data.</text>
</comment>
<protein>
    <submittedName>
        <fullName evidence="1">Uridylate kinase</fullName>
    </submittedName>
</protein>
<keyword evidence="2" id="KW-1185">Reference proteome</keyword>
<dbReference type="GO" id="GO:0016301">
    <property type="term" value="F:kinase activity"/>
    <property type="evidence" value="ECO:0007669"/>
    <property type="project" value="UniProtKB-KW"/>
</dbReference>
<dbReference type="InterPro" id="IPR012337">
    <property type="entry name" value="RNaseH-like_sf"/>
</dbReference>
<keyword evidence="1" id="KW-0808">Transferase</keyword>
<dbReference type="EMBL" id="JACTAM010000017">
    <property type="protein sequence ID" value="KAI2654634.1"/>
    <property type="molecule type" value="Genomic_DNA"/>
</dbReference>
<dbReference type="Proteomes" id="UP000830375">
    <property type="component" value="Unassembled WGS sequence"/>
</dbReference>
<sequence length="157" mass="18065">MPCIADATFPFYIGFFLSACHSPLTLSQTQLEQLEVRHRDVVLAHMKELREPLIWAWCGHHLTWHINCLEMLAVFLALKQFLPDLRDRHVSVRTDNTAVVSYINHPFTGWRTRSLCSPRGHSSHGEQFTSLGISMWEQTSCRDRGQGLGNGCFTPRW</sequence>
<name>A0ABQ8LVK5_LABRO</name>
<dbReference type="SUPFAM" id="SSF53098">
    <property type="entry name" value="Ribonuclease H-like"/>
    <property type="match status" value="1"/>
</dbReference>
<reference evidence="1 2" key="1">
    <citation type="submission" date="2022-01" db="EMBL/GenBank/DDBJ databases">
        <title>A high-quality chromosome-level genome assembly of rohu carp, Labeo rohita.</title>
        <authorList>
            <person name="Arick M.A. II"/>
            <person name="Hsu C.-Y."/>
            <person name="Magbanua Z."/>
            <person name="Pechanova O."/>
            <person name="Grover C."/>
            <person name="Miller E."/>
            <person name="Thrash A."/>
            <person name="Ezzel L."/>
            <person name="Alam S."/>
            <person name="Benzie J."/>
            <person name="Hamilton M."/>
            <person name="Karsi A."/>
            <person name="Lawrence M.L."/>
            <person name="Peterson D.G."/>
        </authorList>
    </citation>
    <scope>NUCLEOTIDE SEQUENCE [LARGE SCALE GENOMIC DNA]</scope>
    <source>
        <strain evidence="2">BAU-BD-2019</strain>
        <tissue evidence="1">Blood</tissue>
    </source>
</reference>
<organism evidence="1 2">
    <name type="scientific">Labeo rohita</name>
    <name type="common">Indian major carp</name>
    <name type="synonym">Cyprinus rohita</name>
    <dbReference type="NCBI Taxonomy" id="84645"/>
    <lineage>
        <taxon>Eukaryota</taxon>
        <taxon>Metazoa</taxon>
        <taxon>Chordata</taxon>
        <taxon>Craniata</taxon>
        <taxon>Vertebrata</taxon>
        <taxon>Euteleostomi</taxon>
        <taxon>Actinopterygii</taxon>
        <taxon>Neopterygii</taxon>
        <taxon>Teleostei</taxon>
        <taxon>Ostariophysi</taxon>
        <taxon>Cypriniformes</taxon>
        <taxon>Cyprinidae</taxon>
        <taxon>Labeoninae</taxon>
        <taxon>Labeonini</taxon>
        <taxon>Labeo</taxon>
    </lineage>
</organism>
<keyword evidence="1" id="KW-0418">Kinase</keyword>
<dbReference type="CDD" id="cd09275">
    <property type="entry name" value="RNase_HI_RT_DIRS1"/>
    <property type="match status" value="1"/>
</dbReference>
<gene>
    <name evidence="1" type="ORF">H4Q32_011404</name>
</gene>
<accession>A0ABQ8LVK5</accession>
<evidence type="ECO:0000313" key="1">
    <source>
        <dbReference type="EMBL" id="KAI2654634.1"/>
    </source>
</evidence>
<evidence type="ECO:0000313" key="2">
    <source>
        <dbReference type="Proteomes" id="UP000830375"/>
    </source>
</evidence>